<dbReference type="EMBL" id="JTDY01006829">
    <property type="protein sequence ID" value="KOB65663.1"/>
    <property type="molecule type" value="Genomic_DNA"/>
</dbReference>
<sequence length="279" mass="31793">MTLHCLDGIRALAMAWVVVGHSFSTEVALANPIYSFTASYFNRMSDGPVWSMVEEQTNRCRTTWWLTLLHVQNFINSSRMCVPHSWYVAIDVHCYLLSPLVLFWVLGRSRRAAWIALTAGLLTALSGASDGGMDYMVYYYFNTLTRASPFFVGMIFGYLLHVLHGKKLQLPWISVILLWACAATVSTTIFFYPSFIADVEWDQPIVDNLMNSFMRPAWSAALCWMIVACPINWFLTLDIWKLPARLSYALFVIHYPLMFVVNGSVLAPVYFTTPKFAMS</sequence>
<feature type="transmembrane region" description="Helical" evidence="1">
    <location>
        <begin position="248"/>
        <end position="271"/>
    </location>
</feature>
<keyword evidence="1" id="KW-1133">Transmembrane helix</keyword>
<dbReference type="PANTHER" id="PTHR11161">
    <property type="entry name" value="O-ACYLTRANSFERASE"/>
    <property type="match status" value="1"/>
</dbReference>
<comment type="caution">
    <text evidence="3">The sequence shown here is derived from an EMBL/GenBank/DDBJ whole genome shotgun (WGS) entry which is preliminary data.</text>
</comment>
<feature type="transmembrane region" description="Helical" evidence="1">
    <location>
        <begin position="217"/>
        <end position="236"/>
    </location>
</feature>
<dbReference type="PANTHER" id="PTHR11161:SF0">
    <property type="entry name" value="O-ACYLTRANSFERASE LIKE PROTEIN"/>
    <property type="match status" value="1"/>
</dbReference>
<evidence type="ECO:0000313" key="4">
    <source>
        <dbReference type="Proteomes" id="UP000037510"/>
    </source>
</evidence>
<accession>A0A0L7KQW6</accession>
<feature type="domain" description="Acyltransferase 3" evidence="2">
    <location>
        <begin position="56"/>
        <end position="265"/>
    </location>
</feature>
<proteinExistence type="predicted"/>
<evidence type="ECO:0000313" key="3">
    <source>
        <dbReference type="EMBL" id="KOB65663.1"/>
    </source>
</evidence>
<evidence type="ECO:0000256" key="1">
    <source>
        <dbReference type="SAM" id="Phobius"/>
    </source>
</evidence>
<dbReference type="InterPro" id="IPR002656">
    <property type="entry name" value="Acyl_transf_3_dom"/>
</dbReference>
<keyword evidence="4" id="KW-1185">Reference proteome</keyword>
<dbReference type="GO" id="GO:0016747">
    <property type="term" value="F:acyltransferase activity, transferring groups other than amino-acyl groups"/>
    <property type="evidence" value="ECO:0007669"/>
    <property type="project" value="InterPro"/>
</dbReference>
<dbReference type="STRING" id="104452.A0A0L7KQW6"/>
<feature type="transmembrane region" description="Helical" evidence="1">
    <location>
        <begin position="86"/>
        <end position="106"/>
    </location>
</feature>
<dbReference type="Proteomes" id="UP000037510">
    <property type="component" value="Unassembled WGS sequence"/>
</dbReference>
<gene>
    <name evidence="3" type="ORF">OBRU01_22301</name>
</gene>
<protein>
    <recommendedName>
        <fullName evidence="2">Acyltransferase 3 domain-containing protein</fullName>
    </recommendedName>
</protein>
<name>A0A0L7KQW6_OPEBR</name>
<keyword evidence="1" id="KW-0472">Membrane</keyword>
<feature type="transmembrane region" description="Helical" evidence="1">
    <location>
        <begin position="12"/>
        <end position="34"/>
    </location>
</feature>
<dbReference type="AlphaFoldDB" id="A0A0L7KQW6"/>
<keyword evidence="1" id="KW-0812">Transmembrane</keyword>
<feature type="transmembrane region" description="Helical" evidence="1">
    <location>
        <begin position="137"/>
        <end position="160"/>
    </location>
</feature>
<reference evidence="3 4" key="1">
    <citation type="journal article" date="2015" name="Genome Biol. Evol.">
        <title>The genome of winter moth (Operophtera brumata) provides a genomic perspective on sexual dimorphism and phenology.</title>
        <authorList>
            <person name="Derks M.F."/>
            <person name="Smit S."/>
            <person name="Salis L."/>
            <person name="Schijlen E."/>
            <person name="Bossers A."/>
            <person name="Mateman C."/>
            <person name="Pijl A.S."/>
            <person name="de Ridder D."/>
            <person name="Groenen M.A."/>
            <person name="Visser M.E."/>
            <person name="Megens H.J."/>
        </authorList>
    </citation>
    <scope>NUCLEOTIDE SEQUENCE [LARGE SCALE GENOMIC DNA]</scope>
    <source>
        <strain evidence="3">WM2013NL</strain>
        <tissue evidence="3">Head and thorax</tissue>
    </source>
</reference>
<feature type="transmembrane region" description="Helical" evidence="1">
    <location>
        <begin position="172"/>
        <end position="197"/>
    </location>
</feature>
<organism evidence="3 4">
    <name type="scientific">Operophtera brumata</name>
    <name type="common">Winter moth</name>
    <name type="synonym">Phalaena brumata</name>
    <dbReference type="NCBI Taxonomy" id="104452"/>
    <lineage>
        <taxon>Eukaryota</taxon>
        <taxon>Metazoa</taxon>
        <taxon>Ecdysozoa</taxon>
        <taxon>Arthropoda</taxon>
        <taxon>Hexapoda</taxon>
        <taxon>Insecta</taxon>
        <taxon>Pterygota</taxon>
        <taxon>Neoptera</taxon>
        <taxon>Endopterygota</taxon>
        <taxon>Lepidoptera</taxon>
        <taxon>Glossata</taxon>
        <taxon>Ditrysia</taxon>
        <taxon>Geometroidea</taxon>
        <taxon>Geometridae</taxon>
        <taxon>Larentiinae</taxon>
        <taxon>Operophtera</taxon>
    </lineage>
</organism>
<dbReference type="InterPro" id="IPR052728">
    <property type="entry name" value="O2_lipid_transport_reg"/>
</dbReference>
<feature type="transmembrane region" description="Helical" evidence="1">
    <location>
        <begin position="113"/>
        <end position="131"/>
    </location>
</feature>
<evidence type="ECO:0000259" key="2">
    <source>
        <dbReference type="Pfam" id="PF01757"/>
    </source>
</evidence>
<dbReference type="Pfam" id="PF01757">
    <property type="entry name" value="Acyl_transf_3"/>
    <property type="match status" value="1"/>
</dbReference>